<protein>
    <submittedName>
        <fullName evidence="3">Uncharacterized protein</fullName>
    </submittedName>
</protein>
<feature type="compositionally biased region" description="Basic and acidic residues" evidence="1">
    <location>
        <begin position="25"/>
        <end position="39"/>
    </location>
</feature>
<feature type="region of interest" description="Disordered" evidence="1">
    <location>
        <begin position="405"/>
        <end position="425"/>
    </location>
</feature>
<dbReference type="WBParaSite" id="TREG1_95650.1">
    <property type="protein sequence ID" value="TREG1_95650.1"/>
    <property type="gene ID" value="TREG1_95650"/>
</dbReference>
<feature type="compositionally biased region" description="Low complexity" evidence="1">
    <location>
        <begin position="415"/>
        <end position="425"/>
    </location>
</feature>
<sequence>MVLIYLTRRKTFLLPVTATKSRVKDNNFKSHSESSHLKPNETNSDTLCAPIELSENASSFYRTMPESIINTATTEGRMSCFNEAVVGVGKSVTMSTDMMRNPMGSQPLIRRNSEPRLFFNTNMSRSTVQSALFTPQLQNNLTDSTYTPKSLFRPQTSRLGIEHEYQSLAPVIDNRTAVMMRTATTANAHSSRCLTPFFDYRSHHTPQHMIEQVGGMRNGYRNWIPIHLQQSSTPMDISHQSLVHLETTLNNNNNNDNSNNREAVQLPKSPTIIYAASPDPQKHPIHFRGDSLPVYPMNQLQNTPNLKSFHQVPVEAIPGKHLPLPHHSHHHHPLSTYQDISLLQATLRRHNRRSIIMTTHSNPMMTYNHHHHHHHQQQQQQHQPHHSNRLAASTANHRNQFKTLHTPKHHTGIGTFTPTPSTAATMTPRLMYSNNLKPYNSNKTRYHISTPLKDELECEQLLLLKSRNNENNENQKLLHQPDDVINSNYVDSNDGNNNNNDRDDVDNDIKHLTEIPNNLNFAKCHMINNRPINKLKRIN</sequence>
<dbReference type="AlphaFoldDB" id="A0AA85KQE2"/>
<name>A0AA85KQE2_TRIRE</name>
<evidence type="ECO:0000256" key="1">
    <source>
        <dbReference type="SAM" id="MobiDB-lite"/>
    </source>
</evidence>
<evidence type="ECO:0000313" key="3">
    <source>
        <dbReference type="WBParaSite" id="TREG1_95650.1"/>
    </source>
</evidence>
<evidence type="ECO:0000313" key="2">
    <source>
        <dbReference type="Proteomes" id="UP000050795"/>
    </source>
</evidence>
<proteinExistence type="predicted"/>
<reference evidence="2" key="1">
    <citation type="submission" date="2022-06" db="EMBL/GenBank/DDBJ databases">
        <authorList>
            <person name="Berger JAMES D."/>
            <person name="Berger JAMES D."/>
        </authorList>
    </citation>
    <scope>NUCLEOTIDE SEQUENCE [LARGE SCALE GENOMIC DNA]</scope>
</reference>
<dbReference type="Proteomes" id="UP000050795">
    <property type="component" value="Unassembled WGS sequence"/>
</dbReference>
<feature type="region of interest" description="Disordered" evidence="1">
    <location>
        <begin position="25"/>
        <end position="45"/>
    </location>
</feature>
<organism evidence="2 3">
    <name type="scientific">Trichobilharzia regenti</name>
    <name type="common">Nasal bird schistosome</name>
    <dbReference type="NCBI Taxonomy" id="157069"/>
    <lineage>
        <taxon>Eukaryota</taxon>
        <taxon>Metazoa</taxon>
        <taxon>Spiralia</taxon>
        <taxon>Lophotrochozoa</taxon>
        <taxon>Platyhelminthes</taxon>
        <taxon>Trematoda</taxon>
        <taxon>Digenea</taxon>
        <taxon>Strigeidida</taxon>
        <taxon>Schistosomatoidea</taxon>
        <taxon>Schistosomatidae</taxon>
        <taxon>Trichobilharzia</taxon>
    </lineage>
</organism>
<feature type="region of interest" description="Disordered" evidence="1">
    <location>
        <begin position="365"/>
        <end position="391"/>
    </location>
</feature>
<keyword evidence="2" id="KW-1185">Reference proteome</keyword>
<reference evidence="3" key="2">
    <citation type="submission" date="2023-11" db="UniProtKB">
        <authorList>
            <consortium name="WormBaseParasite"/>
        </authorList>
    </citation>
    <scope>IDENTIFICATION</scope>
</reference>
<accession>A0AA85KQE2</accession>